<dbReference type="AlphaFoldDB" id="A0A1W2G5W3"/>
<evidence type="ECO:0000313" key="4">
    <source>
        <dbReference type="Proteomes" id="UP000192472"/>
    </source>
</evidence>
<evidence type="ECO:0000256" key="1">
    <source>
        <dbReference type="SAM" id="Phobius"/>
    </source>
</evidence>
<dbReference type="EMBL" id="FWYF01000001">
    <property type="protein sequence ID" value="SMD32055.1"/>
    <property type="molecule type" value="Genomic_DNA"/>
</dbReference>
<keyword evidence="4" id="KW-1185">Reference proteome</keyword>
<keyword evidence="1" id="KW-0472">Membrane</keyword>
<dbReference type="PANTHER" id="PTHR40547:SF1">
    <property type="entry name" value="SLL0298 PROTEIN"/>
    <property type="match status" value="1"/>
</dbReference>
<evidence type="ECO:0000313" key="3">
    <source>
        <dbReference type="EMBL" id="SMD32055.1"/>
    </source>
</evidence>
<dbReference type="Proteomes" id="UP000192472">
    <property type="component" value="Unassembled WGS sequence"/>
</dbReference>
<reference evidence="3 4" key="1">
    <citation type="submission" date="2017-04" db="EMBL/GenBank/DDBJ databases">
        <authorList>
            <person name="Afonso C.L."/>
            <person name="Miller P.J."/>
            <person name="Scott M.A."/>
            <person name="Spackman E."/>
            <person name="Goraichik I."/>
            <person name="Dimitrov K.M."/>
            <person name="Suarez D.L."/>
            <person name="Swayne D.E."/>
        </authorList>
    </citation>
    <scope>NUCLEOTIDE SEQUENCE [LARGE SCALE GENOMIC DNA]</scope>
    <source>
        <strain evidence="3 4">DSM 26133</strain>
    </source>
</reference>
<gene>
    <name evidence="3" type="ORF">SAMN04488029_0393</name>
</gene>
<feature type="domain" description="DUF2062" evidence="2">
    <location>
        <begin position="34"/>
        <end position="169"/>
    </location>
</feature>
<dbReference type="RefSeq" id="WP_084370740.1">
    <property type="nucleotide sequence ID" value="NZ_FWYF01000001.1"/>
</dbReference>
<feature type="transmembrane region" description="Helical" evidence="1">
    <location>
        <begin position="52"/>
        <end position="81"/>
    </location>
</feature>
<dbReference type="Pfam" id="PF09835">
    <property type="entry name" value="DUF2062"/>
    <property type="match status" value="1"/>
</dbReference>
<keyword evidence="1" id="KW-0812">Transmembrane</keyword>
<feature type="transmembrane region" description="Helical" evidence="1">
    <location>
        <begin position="93"/>
        <end position="116"/>
    </location>
</feature>
<sequence length="185" mass="21510">MTVKKETGFQSKRQLFHFYMFTTSKLKEKIWYKLRRNMVAILKSHDSDRKVAYSFALGTFISAFPTPGFSGIIVVLLAISFKKLNKFAMILSLLIWNTFTMMPLYWIAGLIGSFIFKQSETILFKYALLNNAFQFSKQFLIGGAIVIPPFILLNYWLIRLIVRKIKDRKANQLRVIPKTSVSWSC</sequence>
<proteinExistence type="predicted"/>
<protein>
    <recommendedName>
        <fullName evidence="2">DUF2062 domain-containing protein</fullName>
    </recommendedName>
</protein>
<accession>A0A1W2G5W3</accession>
<dbReference type="InterPro" id="IPR018639">
    <property type="entry name" value="DUF2062"/>
</dbReference>
<dbReference type="OrthoDB" id="9794343at2"/>
<evidence type="ECO:0000259" key="2">
    <source>
        <dbReference type="Pfam" id="PF09835"/>
    </source>
</evidence>
<organism evidence="3 4">
    <name type="scientific">Reichenbachiella faecimaris</name>
    <dbReference type="NCBI Taxonomy" id="692418"/>
    <lineage>
        <taxon>Bacteria</taxon>
        <taxon>Pseudomonadati</taxon>
        <taxon>Bacteroidota</taxon>
        <taxon>Cytophagia</taxon>
        <taxon>Cytophagales</taxon>
        <taxon>Reichenbachiellaceae</taxon>
        <taxon>Reichenbachiella</taxon>
    </lineage>
</organism>
<name>A0A1W2G5W3_REIFA</name>
<feature type="transmembrane region" description="Helical" evidence="1">
    <location>
        <begin position="139"/>
        <end position="158"/>
    </location>
</feature>
<keyword evidence="1" id="KW-1133">Transmembrane helix</keyword>
<dbReference type="STRING" id="692418.SAMN04488029_0393"/>
<dbReference type="PANTHER" id="PTHR40547">
    <property type="entry name" value="SLL0298 PROTEIN"/>
    <property type="match status" value="1"/>
</dbReference>